<protein>
    <submittedName>
        <fullName evidence="1">Uncharacterized protein</fullName>
    </submittedName>
</protein>
<evidence type="ECO:0000313" key="1">
    <source>
        <dbReference type="EMBL" id="KAF9508386.1"/>
    </source>
</evidence>
<dbReference type="AlphaFoldDB" id="A0A9P6DMX2"/>
<comment type="caution">
    <text evidence="1">The sequence shown here is derived from an EMBL/GenBank/DDBJ whole genome shotgun (WGS) entry which is preliminary data.</text>
</comment>
<proteinExistence type="predicted"/>
<dbReference type="Proteomes" id="UP000886523">
    <property type="component" value="Unassembled WGS sequence"/>
</dbReference>
<name>A0A9P6DMX2_9AGAM</name>
<keyword evidence="2" id="KW-1185">Reference proteome</keyword>
<sequence>TLTDLENYPDKMVTTELMSGGMNISFTEKNKKEYRKVGLLIGGMPNTNVNGWMKFMDY</sequence>
<evidence type="ECO:0000313" key="2">
    <source>
        <dbReference type="Proteomes" id="UP000886523"/>
    </source>
</evidence>
<feature type="non-terminal residue" evidence="1">
    <location>
        <position position="1"/>
    </location>
</feature>
<gene>
    <name evidence="1" type="ORF">BS47DRAFT_1302931</name>
</gene>
<organism evidence="1 2">
    <name type="scientific">Hydnum rufescens UP504</name>
    <dbReference type="NCBI Taxonomy" id="1448309"/>
    <lineage>
        <taxon>Eukaryota</taxon>
        <taxon>Fungi</taxon>
        <taxon>Dikarya</taxon>
        <taxon>Basidiomycota</taxon>
        <taxon>Agaricomycotina</taxon>
        <taxon>Agaricomycetes</taxon>
        <taxon>Cantharellales</taxon>
        <taxon>Hydnaceae</taxon>
        <taxon>Hydnum</taxon>
    </lineage>
</organism>
<dbReference type="EMBL" id="MU129060">
    <property type="protein sequence ID" value="KAF9508386.1"/>
    <property type="molecule type" value="Genomic_DNA"/>
</dbReference>
<accession>A0A9P6DMX2</accession>
<reference evidence="1" key="1">
    <citation type="journal article" date="2020" name="Nat. Commun.">
        <title>Large-scale genome sequencing of mycorrhizal fungi provides insights into the early evolution of symbiotic traits.</title>
        <authorList>
            <person name="Miyauchi S."/>
            <person name="Kiss E."/>
            <person name="Kuo A."/>
            <person name="Drula E."/>
            <person name="Kohler A."/>
            <person name="Sanchez-Garcia M."/>
            <person name="Morin E."/>
            <person name="Andreopoulos B."/>
            <person name="Barry K.W."/>
            <person name="Bonito G."/>
            <person name="Buee M."/>
            <person name="Carver A."/>
            <person name="Chen C."/>
            <person name="Cichocki N."/>
            <person name="Clum A."/>
            <person name="Culley D."/>
            <person name="Crous P.W."/>
            <person name="Fauchery L."/>
            <person name="Girlanda M."/>
            <person name="Hayes R.D."/>
            <person name="Keri Z."/>
            <person name="LaButti K."/>
            <person name="Lipzen A."/>
            <person name="Lombard V."/>
            <person name="Magnuson J."/>
            <person name="Maillard F."/>
            <person name="Murat C."/>
            <person name="Nolan M."/>
            <person name="Ohm R.A."/>
            <person name="Pangilinan J."/>
            <person name="Pereira M.F."/>
            <person name="Perotto S."/>
            <person name="Peter M."/>
            <person name="Pfister S."/>
            <person name="Riley R."/>
            <person name="Sitrit Y."/>
            <person name="Stielow J.B."/>
            <person name="Szollosi G."/>
            <person name="Zifcakova L."/>
            <person name="Stursova M."/>
            <person name="Spatafora J.W."/>
            <person name="Tedersoo L."/>
            <person name="Vaario L.M."/>
            <person name="Yamada A."/>
            <person name="Yan M."/>
            <person name="Wang P."/>
            <person name="Xu J."/>
            <person name="Bruns T."/>
            <person name="Baldrian P."/>
            <person name="Vilgalys R."/>
            <person name="Dunand C."/>
            <person name="Henrissat B."/>
            <person name="Grigoriev I.V."/>
            <person name="Hibbett D."/>
            <person name="Nagy L.G."/>
            <person name="Martin F.M."/>
        </authorList>
    </citation>
    <scope>NUCLEOTIDE SEQUENCE</scope>
    <source>
        <strain evidence="1">UP504</strain>
    </source>
</reference>